<evidence type="ECO:0000259" key="1">
    <source>
        <dbReference type="SMART" id="SM00849"/>
    </source>
</evidence>
<dbReference type="PANTHER" id="PTHR46018">
    <property type="entry name" value="ZINC PHOSPHODIESTERASE ELAC PROTEIN 1"/>
    <property type="match status" value="1"/>
</dbReference>
<dbReference type="GO" id="GO:0004115">
    <property type="term" value="F:3',5'-cyclic-AMP phosphodiesterase activity"/>
    <property type="evidence" value="ECO:0007669"/>
    <property type="project" value="InterPro"/>
</dbReference>
<dbReference type="GO" id="GO:0006198">
    <property type="term" value="P:cAMP catabolic process"/>
    <property type="evidence" value="ECO:0007669"/>
    <property type="project" value="InterPro"/>
</dbReference>
<dbReference type="SMART" id="SM00849">
    <property type="entry name" value="Lactamase_B"/>
    <property type="match status" value="1"/>
</dbReference>
<reference evidence="2 3" key="1">
    <citation type="submission" date="2008-05" db="EMBL/GenBank/DDBJ databases">
        <title>Complete sequence of chromosome of Geobacter lovleyi SZ.</title>
        <authorList>
            <consortium name="US DOE Joint Genome Institute"/>
            <person name="Lucas S."/>
            <person name="Copeland A."/>
            <person name="Lapidus A."/>
            <person name="Glavina del Rio T."/>
            <person name="Dalin E."/>
            <person name="Tice H."/>
            <person name="Bruce D."/>
            <person name="Goodwin L."/>
            <person name="Pitluck S."/>
            <person name="Chertkov O."/>
            <person name="Meincke L."/>
            <person name="Brettin T."/>
            <person name="Detter J.C."/>
            <person name="Han C."/>
            <person name="Tapia R."/>
            <person name="Kuske C.R."/>
            <person name="Schmutz J."/>
            <person name="Larimer F."/>
            <person name="Land M."/>
            <person name="Hauser L."/>
            <person name="Kyrpides N."/>
            <person name="Mikhailova N."/>
            <person name="Sung Y."/>
            <person name="Fletcher K.E."/>
            <person name="Ritalahti K.M."/>
            <person name="Loeffler F.E."/>
            <person name="Richardson P."/>
        </authorList>
    </citation>
    <scope>NUCLEOTIDE SEQUENCE [LARGE SCALE GENOMIC DNA]</scope>
    <source>
        <strain evidence="3">ATCC BAA-1151 / DSM 17278 / SZ</strain>
    </source>
</reference>
<feature type="domain" description="Metallo-beta-lactamase" evidence="1">
    <location>
        <begin position="17"/>
        <end position="206"/>
    </location>
</feature>
<dbReference type="CDD" id="cd07735">
    <property type="entry name" value="class_II_PDE_MBL-fold"/>
    <property type="match status" value="1"/>
</dbReference>
<dbReference type="PANTHER" id="PTHR46018:SF2">
    <property type="entry name" value="ZINC PHOSPHODIESTERASE ELAC PROTEIN 1"/>
    <property type="match status" value="1"/>
</dbReference>
<keyword evidence="3" id="KW-1185">Reference proteome</keyword>
<sequence>MKLRILGSAGAEFPDFRPPAFLIDDSLLLDAGTIGSVLTEEEQWSIRNIFITHAHLDHIRGIPALADNIIVKNLRHLVDVYAPLSVIEALRTHLFNGLIWPDFTCLPTPEEPVLRFNVIQPSEPVVLGNLTPERRTIDGYSLTAVPVHHTVPAVGYCVEHAGRRLVYTGDTGPTDEIWRYASGADVLIVEVSFPNNQEALALLTQHLCCSLLEKELAKIAELPKRILITHPKPQYYDLIRDEIAQMGIRQVELLRDGTIYDI</sequence>
<evidence type="ECO:0000313" key="3">
    <source>
        <dbReference type="Proteomes" id="UP000002420"/>
    </source>
</evidence>
<protein>
    <submittedName>
        <fullName evidence="2">Beta-lactamase domain protein</fullName>
    </submittedName>
</protein>
<dbReference type="Pfam" id="PF12706">
    <property type="entry name" value="Lactamase_B_2"/>
    <property type="match status" value="1"/>
</dbReference>
<dbReference type="Proteomes" id="UP000002420">
    <property type="component" value="Chromosome"/>
</dbReference>
<gene>
    <name evidence="2" type="ordered locus">Glov_1966</name>
</gene>
<name>B3E2M5_TRIL1</name>
<evidence type="ECO:0000313" key="2">
    <source>
        <dbReference type="EMBL" id="ACD95682.1"/>
    </source>
</evidence>
<dbReference type="KEGG" id="glo:Glov_1966"/>
<dbReference type="AlphaFoldDB" id="B3E2M5"/>
<dbReference type="PRINTS" id="PR00388">
    <property type="entry name" value="PDIESTERASE2"/>
</dbReference>
<dbReference type="InterPro" id="IPR000396">
    <property type="entry name" value="Pdiesterase2"/>
</dbReference>
<dbReference type="Gene3D" id="3.60.15.10">
    <property type="entry name" value="Ribonuclease Z/Hydroxyacylglutathione hydrolase-like"/>
    <property type="match status" value="1"/>
</dbReference>
<dbReference type="SUPFAM" id="SSF56281">
    <property type="entry name" value="Metallo-hydrolase/oxidoreductase"/>
    <property type="match status" value="1"/>
</dbReference>
<dbReference type="InterPro" id="IPR036866">
    <property type="entry name" value="RibonucZ/Hydroxyglut_hydro"/>
</dbReference>
<accession>B3E2M5</accession>
<organism evidence="2 3">
    <name type="scientific">Trichlorobacter lovleyi (strain ATCC BAA-1151 / DSM 17278 / SZ)</name>
    <name type="common">Geobacter lovleyi</name>
    <dbReference type="NCBI Taxonomy" id="398767"/>
    <lineage>
        <taxon>Bacteria</taxon>
        <taxon>Pseudomonadati</taxon>
        <taxon>Thermodesulfobacteriota</taxon>
        <taxon>Desulfuromonadia</taxon>
        <taxon>Geobacterales</taxon>
        <taxon>Geobacteraceae</taxon>
        <taxon>Trichlorobacter</taxon>
    </lineage>
</organism>
<dbReference type="GO" id="GO:0042781">
    <property type="term" value="F:3'-tRNA processing endoribonuclease activity"/>
    <property type="evidence" value="ECO:0007669"/>
    <property type="project" value="TreeGrafter"/>
</dbReference>
<dbReference type="HOGENOM" id="CLU_1060731_0_0_7"/>
<dbReference type="OrthoDB" id="9803916at2"/>
<dbReference type="InterPro" id="IPR001279">
    <property type="entry name" value="Metallo-B-lactamas"/>
</dbReference>
<dbReference type="eggNOG" id="COG1234">
    <property type="taxonomic scope" value="Bacteria"/>
</dbReference>
<dbReference type="EMBL" id="CP001089">
    <property type="protein sequence ID" value="ACD95682.1"/>
    <property type="molecule type" value="Genomic_DNA"/>
</dbReference>
<dbReference type="RefSeq" id="WP_012470021.1">
    <property type="nucleotide sequence ID" value="NC_010814.1"/>
</dbReference>
<proteinExistence type="predicted"/>
<dbReference type="STRING" id="398767.Glov_1966"/>